<reference evidence="4" key="1">
    <citation type="journal article" date="2012" name="MBio">
        <title>Comparative genome analysis of Trichophyton rubrum and related dermatophytes reveals candidate genes involved in infection.</title>
        <authorList>
            <person name="Martinez D.A."/>
            <person name="Oliver B.G."/>
            <person name="Graeser Y."/>
            <person name="Goldberg J.M."/>
            <person name="Li W."/>
            <person name="Martinez-Rossi N.M."/>
            <person name="Monod M."/>
            <person name="Shelest E."/>
            <person name="Barton R.C."/>
            <person name="Birch E."/>
            <person name="Brakhage A.A."/>
            <person name="Chen Z."/>
            <person name="Gurr S.J."/>
            <person name="Heiman D."/>
            <person name="Heitman J."/>
            <person name="Kosti I."/>
            <person name="Rossi A."/>
            <person name="Saif S."/>
            <person name="Samalova M."/>
            <person name="Saunders C.W."/>
            <person name="Shea T."/>
            <person name="Summerbell R.C."/>
            <person name="Xu J."/>
            <person name="Young S."/>
            <person name="Zeng Q."/>
            <person name="Birren B.W."/>
            <person name="Cuomo C.A."/>
            <person name="White T.C."/>
        </authorList>
    </citation>
    <scope>NUCLEOTIDE SEQUENCE [LARGE SCALE GENOMIC DNA]</scope>
    <source>
        <strain evidence="4">ATCC MYA-4604 / CBS 118893</strain>
    </source>
</reference>
<dbReference type="GeneID" id="10025263"/>
<dbReference type="EMBL" id="DS989829">
    <property type="protein sequence ID" value="EFR05193.1"/>
    <property type="molecule type" value="Genomic_DNA"/>
</dbReference>
<comment type="pathway">
    <text evidence="1">Mycotoxin biosynthesis.</text>
</comment>
<dbReference type="InParanoid" id="E4V5B9"/>
<accession>E4V5B9</accession>
<dbReference type="STRING" id="535722.E4V5B9"/>
<dbReference type="GO" id="GO:0043386">
    <property type="term" value="P:mycotoxin biosynthetic process"/>
    <property type="evidence" value="ECO:0007669"/>
    <property type="project" value="InterPro"/>
</dbReference>
<dbReference type="PANTHER" id="PTHR33365:SF4">
    <property type="entry name" value="CYCLOCHLOROTINE BIOSYNTHESIS PROTEIN O"/>
    <property type="match status" value="1"/>
</dbReference>
<keyword evidence="4" id="KW-1185">Reference proteome</keyword>
<evidence type="ECO:0000313" key="4">
    <source>
        <dbReference type="Proteomes" id="UP000002669"/>
    </source>
</evidence>
<dbReference type="PANTHER" id="PTHR33365">
    <property type="entry name" value="YALI0B05434P"/>
    <property type="match status" value="1"/>
</dbReference>
<organism evidence="4">
    <name type="scientific">Arthroderma gypseum (strain ATCC MYA-4604 / CBS 118893)</name>
    <name type="common">Microsporum gypseum</name>
    <dbReference type="NCBI Taxonomy" id="535722"/>
    <lineage>
        <taxon>Eukaryota</taxon>
        <taxon>Fungi</taxon>
        <taxon>Dikarya</taxon>
        <taxon>Ascomycota</taxon>
        <taxon>Pezizomycotina</taxon>
        <taxon>Eurotiomycetes</taxon>
        <taxon>Eurotiomycetidae</taxon>
        <taxon>Onygenales</taxon>
        <taxon>Arthrodermataceae</taxon>
        <taxon>Nannizzia</taxon>
    </lineage>
</organism>
<dbReference type="VEuPathDB" id="FungiDB:MGYG_08207"/>
<dbReference type="Pfam" id="PF11807">
    <property type="entry name" value="UstYa"/>
    <property type="match status" value="1"/>
</dbReference>
<dbReference type="RefSeq" id="XP_003170028.1">
    <property type="nucleotide sequence ID" value="XM_003169980.1"/>
</dbReference>
<evidence type="ECO:0000256" key="2">
    <source>
        <dbReference type="ARBA" id="ARBA00035112"/>
    </source>
</evidence>
<gene>
    <name evidence="3" type="ORF">MGYG_08207</name>
</gene>
<sequence>MSQKAHPSLAAEIPLGTVREIFTYNRTFGDDPRMDHGTLAAWDSLVPNNQLAKAQYVIPQGARRSIPCLPCTNYIAWYVRMPLALKLTRKNEDAENILTEDAGQKWSIHQSYYGALQSRRRGEAHHHDYSGPHMRHCFDYLRQGLMCAADSTLEPVDTRLGGVTGWGDERVCRDYAALKDWAEKRRVSNSKGFSD</sequence>
<dbReference type="HOGENOM" id="CLU_042941_4_4_1"/>
<proteinExistence type="inferred from homology"/>
<protein>
    <submittedName>
        <fullName evidence="3">Uncharacterized protein</fullName>
    </submittedName>
</protein>
<dbReference type="OMA" id="HQSYYGA"/>
<dbReference type="eggNOG" id="ENOG502STJM">
    <property type="taxonomic scope" value="Eukaryota"/>
</dbReference>
<comment type="similarity">
    <text evidence="2">Belongs to the ustYa family.</text>
</comment>
<evidence type="ECO:0000313" key="3">
    <source>
        <dbReference type="EMBL" id="EFR05193.1"/>
    </source>
</evidence>
<dbReference type="InterPro" id="IPR021765">
    <property type="entry name" value="UstYa-like"/>
</dbReference>
<evidence type="ECO:0000256" key="1">
    <source>
        <dbReference type="ARBA" id="ARBA00004685"/>
    </source>
</evidence>
<dbReference type="OrthoDB" id="3687641at2759"/>
<name>E4V5B9_ARTGP</name>
<dbReference type="AlphaFoldDB" id="E4V5B9"/>
<dbReference type="Proteomes" id="UP000002669">
    <property type="component" value="Unassembled WGS sequence"/>
</dbReference>